<dbReference type="CDD" id="cd00130">
    <property type="entry name" value="PAS"/>
    <property type="match status" value="1"/>
</dbReference>
<dbReference type="Proteomes" id="UP000708576">
    <property type="component" value="Unassembled WGS sequence"/>
</dbReference>
<comment type="catalytic activity">
    <reaction evidence="1">
        <text>ATP + protein L-histidine = ADP + protein N-phospho-L-histidine.</text>
        <dbReference type="EC" id="2.7.13.3"/>
    </reaction>
</comment>
<dbReference type="EMBL" id="JAGUCO010000031">
    <property type="protein sequence ID" value="MBS2100892.1"/>
    <property type="molecule type" value="Genomic_DNA"/>
</dbReference>
<feature type="domain" description="Histidine kinase" evidence="7">
    <location>
        <begin position="297"/>
        <end position="513"/>
    </location>
</feature>
<dbReference type="InterPro" id="IPR036890">
    <property type="entry name" value="HATPase_C_sf"/>
</dbReference>
<keyword evidence="6" id="KW-0902">Two-component regulatory system</keyword>
<evidence type="ECO:0000256" key="6">
    <source>
        <dbReference type="ARBA" id="ARBA00023012"/>
    </source>
</evidence>
<dbReference type="InterPro" id="IPR001610">
    <property type="entry name" value="PAC"/>
</dbReference>
<keyword evidence="10" id="KW-1185">Reference proteome</keyword>
<dbReference type="Pfam" id="PF00512">
    <property type="entry name" value="HisKA"/>
    <property type="match status" value="1"/>
</dbReference>
<dbReference type="InterPro" id="IPR004358">
    <property type="entry name" value="Sig_transdc_His_kin-like_C"/>
</dbReference>
<dbReference type="PRINTS" id="PR00344">
    <property type="entry name" value="BCTRLSENSOR"/>
</dbReference>
<keyword evidence="3" id="KW-0597">Phosphoprotein</keyword>
<sequence>MSSTIDKILLSLVLSTREASNHVDLLKTCLPVYLKELKCDIITVLKEDNYHVWQSEYIAYSDDAKLELNDLFTNSFINNNLIHIQQQINNWFIYNFDLKNYGKILFLKENNPIKKDIINRIDPVLQNLSQLLQCHENKVKKQDAEKSLKKNLDIQSISLELNNASVFTNDILSGEASFTPHLYKYLGYKQDEMPSNMEETLNLLHKDDVNAVLQAIEDHKSGKTPDYYSEFRLRARNGHWVWVEGRGKFISTSNGEPHVLVGISQVITKRKEAEFELIKAKEKAIENDRLKSAFLANMSHEIRTPMNGILGFMQLLEDSSIDESTRQSYMNIIEDSGNRMLNTLNNLINISKIEAGQMEVYSTEFDAIETAKSALQFFTPEAKQKGLELCNNINEERKVIIHSDKEKFHAIITNFTKNAIKYTVNGTIELGYFNHGNPTFYIKDTGIGMLPEEQKTIFDHFFQVRDTKITRREGAGLGLSICRAYADMLGWKIWVESQKNVGSTFFLSIIKNEVLD</sequence>
<dbReference type="Gene3D" id="3.30.450.20">
    <property type="entry name" value="PAS domain"/>
    <property type="match status" value="1"/>
</dbReference>
<dbReference type="InterPro" id="IPR013655">
    <property type="entry name" value="PAS_fold_3"/>
</dbReference>
<evidence type="ECO:0000313" key="10">
    <source>
        <dbReference type="Proteomes" id="UP000708576"/>
    </source>
</evidence>
<comment type="caution">
    <text evidence="9">The sequence shown here is derived from an EMBL/GenBank/DDBJ whole genome shotgun (WGS) entry which is preliminary data.</text>
</comment>
<dbReference type="SMART" id="SM00086">
    <property type="entry name" value="PAC"/>
    <property type="match status" value="1"/>
</dbReference>
<organism evidence="9 10">
    <name type="scientific">Carboxylicivirga linearis</name>
    <dbReference type="NCBI Taxonomy" id="1628157"/>
    <lineage>
        <taxon>Bacteria</taxon>
        <taxon>Pseudomonadati</taxon>
        <taxon>Bacteroidota</taxon>
        <taxon>Bacteroidia</taxon>
        <taxon>Marinilabiliales</taxon>
        <taxon>Marinilabiliaceae</taxon>
        <taxon>Carboxylicivirga</taxon>
    </lineage>
</organism>
<evidence type="ECO:0000256" key="1">
    <source>
        <dbReference type="ARBA" id="ARBA00000085"/>
    </source>
</evidence>
<dbReference type="InterPro" id="IPR000014">
    <property type="entry name" value="PAS"/>
</dbReference>
<dbReference type="Gene3D" id="1.10.287.130">
    <property type="match status" value="1"/>
</dbReference>
<dbReference type="SMART" id="SM00387">
    <property type="entry name" value="HATPase_c"/>
    <property type="match status" value="1"/>
</dbReference>
<dbReference type="EC" id="2.7.13.3" evidence="2"/>
<dbReference type="CDD" id="cd00082">
    <property type="entry name" value="HisKA"/>
    <property type="match status" value="1"/>
</dbReference>
<dbReference type="PANTHER" id="PTHR43711:SF31">
    <property type="entry name" value="HISTIDINE KINASE"/>
    <property type="match status" value="1"/>
</dbReference>
<protein>
    <recommendedName>
        <fullName evidence="2">histidine kinase</fullName>
        <ecNumber evidence="2">2.7.13.3</ecNumber>
    </recommendedName>
</protein>
<dbReference type="SMART" id="SM00388">
    <property type="entry name" value="HisKA"/>
    <property type="match status" value="1"/>
</dbReference>
<dbReference type="InterPro" id="IPR003661">
    <property type="entry name" value="HisK_dim/P_dom"/>
</dbReference>
<dbReference type="InterPro" id="IPR005467">
    <property type="entry name" value="His_kinase_dom"/>
</dbReference>
<keyword evidence="5" id="KW-0418">Kinase</keyword>
<keyword evidence="4" id="KW-0808">Transferase</keyword>
<accession>A0ABS5K145</accession>
<dbReference type="SUPFAM" id="SSF55785">
    <property type="entry name" value="PYP-like sensor domain (PAS domain)"/>
    <property type="match status" value="1"/>
</dbReference>
<evidence type="ECO:0000313" key="9">
    <source>
        <dbReference type="EMBL" id="MBS2100892.1"/>
    </source>
</evidence>
<dbReference type="PANTHER" id="PTHR43711">
    <property type="entry name" value="TWO-COMPONENT HISTIDINE KINASE"/>
    <property type="match status" value="1"/>
</dbReference>
<dbReference type="Gene3D" id="3.30.565.10">
    <property type="entry name" value="Histidine kinase-like ATPase, C-terminal domain"/>
    <property type="match status" value="1"/>
</dbReference>
<dbReference type="PROSITE" id="PS50113">
    <property type="entry name" value="PAC"/>
    <property type="match status" value="1"/>
</dbReference>
<dbReference type="InterPro" id="IPR003594">
    <property type="entry name" value="HATPase_dom"/>
</dbReference>
<reference evidence="9 10" key="1">
    <citation type="journal article" date="2015" name="Int. J. Syst. Evol. Microbiol.">
        <title>Carboxylicivirga linearis sp. nov., isolated from a sea cucumber culture pond.</title>
        <authorList>
            <person name="Wang F.Q."/>
            <person name="Zhou Y.X."/>
            <person name="Lin X.Z."/>
            <person name="Chen G.J."/>
            <person name="Du Z.J."/>
        </authorList>
    </citation>
    <scope>NUCLEOTIDE SEQUENCE [LARGE SCALE GENOMIC DNA]</scope>
    <source>
        <strain evidence="9 10">FB218</strain>
    </source>
</reference>
<evidence type="ECO:0000259" key="7">
    <source>
        <dbReference type="PROSITE" id="PS50109"/>
    </source>
</evidence>
<dbReference type="InterPro" id="IPR036097">
    <property type="entry name" value="HisK_dim/P_sf"/>
</dbReference>
<dbReference type="InterPro" id="IPR050736">
    <property type="entry name" value="Sensor_HK_Regulatory"/>
</dbReference>
<dbReference type="Pfam" id="PF02518">
    <property type="entry name" value="HATPase_c"/>
    <property type="match status" value="1"/>
</dbReference>
<proteinExistence type="predicted"/>
<name>A0ABS5K145_9BACT</name>
<dbReference type="InterPro" id="IPR000700">
    <property type="entry name" value="PAS-assoc_C"/>
</dbReference>
<evidence type="ECO:0000256" key="3">
    <source>
        <dbReference type="ARBA" id="ARBA00022553"/>
    </source>
</evidence>
<evidence type="ECO:0000259" key="8">
    <source>
        <dbReference type="PROSITE" id="PS50113"/>
    </source>
</evidence>
<dbReference type="Pfam" id="PF08447">
    <property type="entry name" value="PAS_3"/>
    <property type="match status" value="1"/>
</dbReference>
<evidence type="ECO:0000256" key="4">
    <source>
        <dbReference type="ARBA" id="ARBA00022679"/>
    </source>
</evidence>
<evidence type="ECO:0000256" key="2">
    <source>
        <dbReference type="ARBA" id="ARBA00012438"/>
    </source>
</evidence>
<dbReference type="NCBIfam" id="TIGR00229">
    <property type="entry name" value="sensory_box"/>
    <property type="match status" value="1"/>
</dbReference>
<dbReference type="SUPFAM" id="SSF55874">
    <property type="entry name" value="ATPase domain of HSP90 chaperone/DNA topoisomerase II/histidine kinase"/>
    <property type="match status" value="1"/>
</dbReference>
<dbReference type="RefSeq" id="WP_212219633.1">
    <property type="nucleotide sequence ID" value="NZ_JAGUCO010000031.1"/>
</dbReference>
<dbReference type="PROSITE" id="PS50109">
    <property type="entry name" value="HIS_KIN"/>
    <property type="match status" value="1"/>
</dbReference>
<evidence type="ECO:0000256" key="5">
    <source>
        <dbReference type="ARBA" id="ARBA00022777"/>
    </source>
</evidence>
<dbReference type="SUPFAM" id="SSF47384">
    <property type="entry name" value="Homodimeric domain of signal transducing histidine kinase"/>
    <property type="match status" value="1"/>
</dbReference>
<gene>
    <name evidence="9" type="ORF">KEM10_21580</name>
</gene>
<dbReference type="InterPro" id="IPR035965">
    <property type="entry name" value="PAS-like_dom_sf"/>
</dbReference>
<feature type="domain" description="PAC" evidence="8">
    <location>
        <begin position="227"/>
        <end position="279"/>
    </location>
</feature>